<dbReference type="Proteomes" id="UP000076586">
    <property type="component" value="Unassembled WGS sequence"/>
</dbReference>
<dbReference type="OrthoDB" id="1070463at2"/>
<evidence type="ECO:0000256" key="1">
    <source>
        <dbReference type="SAM" id="SignalP"/>
    </source>
</evidence>
<comment type="caution">
    <text evidence="3">The sequence shown here is derived from an EMBL/GenBank/DDBJ whole genome shotgun (WGS) entry which is preliminary data.</text>
</comment>
<sequence length="423" mass="46536">MNKRLFVSFLLLGITAVAVEEAAAQAVTIGGELRTRTEVRSGAVTPLYDSLGTALVTVMRSRLNLAYTSNVMKAKLVLQDTHVFGQTAPTALSTSTFGVYEAWGEYLLAPGISFAMGRQAIEYDDKRLFSASNWSNTGNAHDLLLMKYTSTDFTLHLGAAWNNASDVYQETAYSTTYKSMTYLWASKPLGNINLTALWVNEGYQRTNNQANVNDNKRWYRNTVGGNLGYSAENFPVTFYGTGYYQFGHGTTGKGLDAYLLAFKTQAKASKTVAVNVGADYFSGSKYDLATTEDHTFNKLFGSNHSFNGAMEYWKSLPSGGLVDLYFGPEVTIGSKLKAEASYHAFSLAQQQVKTFNHKGLGSELDLTFTYPVSSIMSLQGGWSGYFANALVTSVKKLKANVDQKFPQWAFIMITIKPTFLSVK</sequence>
<protein>
    <submittedName>
        <fullName evidence="3">Alginate export</fullName>
    </submittedName>
</protein>
<dbReference type="InterPro" id="IPR025388">
    <property type="entry name" value="Alginate_export_dom"/>
</dbReference>
<keyword evidence="4" id="KW-1185">Reference proteome</keyword>
<dbReference type="Pfam" id="PF13372">
    <property type="entry name" value="Alginate_exp"/>
    <property type="match status" value="1"/>
</dbReference>
<reference evidence="4" key="1">
    <citation type="submission" date="2016-04" db="EMBL/GenBank/DDBJ databases">
        <title>Draft genome sequence of Paludibacter jiangxiensis strain NM7.</title>
        <authorList>
            <person name="Qiu Y."/>
            <person name="Matsuura N."/>
            <person name="Ohashi A."/>
            <person name="Tourlousse M.D."/>
            <person name="Sekiguchi Y."/>
        </authorList>
    </citation>
    <scope>NUCLEOTIDE SEQUENCE [LARGE SCALE GENOMIC DNA]</scope>
    <source>
        <strain evidence="4">NM7</strain>
    </source>
</reference>
<feature type="signal peptide" evidence="1">
    <location>
        <begin position="1"/>
        <end position="18"/>
    </location>
</feature>
<gene>
    <name evidence="3" type="ORF">PJIAN_221</name>
</gene>
<name>A0A170ZA99_9BACT</name>
<proteinExistence type="predicted"/>
<dbReference type="RefSeq" id="WP_068702809.1">
    <property type="nucleotide sequence ID" value="NZ_BDCR01000002.1"/>
</dbReference>
<evidence type="ECO:0000259" key="2">
    <source>
        <dbReference type="Pfam" id="PF13372"/>
    </source>
</evidence>
<organism evidence="3 4">
    <name type="scientific">Paludibacter jiangxiensis</name>
    <dbReference type="NCBI Taxonomy" id="681398"/>
    <lineage>
        <taxon>Bacteria</taxon>
        <taxon>Pseudomonadati</taxon>
        <taxon>Bacteroidota</taxon>
        <taxon>Bacteroidia</taxon>
        <taxon>Bacteroidales</taxon>
        <taxon>Paludibacteraceae</taxon>
        <taxon>Paludibacter</taxon>
    </lineage>
</organism>
<dbReference type="STRING" id="681398.PJIAN_221"/>
<feature type="domain" description="Alginate export" evidence="2">
    <location>
        <begin position="27"/>
        <end position="350"/>
    </location>
</feature>
<reference evidence="4" key="2">
    <citation type="journal article" date="2017" name="Genome Announc.">
        <title>Draft genome sequence of Paludibacter jiangxiensis NM7(T), a propionate-producing fermentative bacterium.</title>
        <authorList>
            <person name="Qiu Y.-L."/>
            <person name="Tourlousse D.M."/>
            <person name="Matsuura N."/>
            <person name="Ohashi A."/>
            <person name="Sekiguchi Y."/>
        </authorList>
    </citation>
    <scope>NUCLEOTIDE SEQUENCE [LARGE SCALE GENOMIC DNA]</scope>
    <source>
        <strain evidence="4">NM7</strain>
    </source>
</reference>
<evidence type="ECO:0000313" key="4">
    <source>
        <dbReference type="Proteomes" id="UP000076586"/>
    </source>
</evidence>
<accession>A0A170ZA99</accession>
<dbReference type="AlphaFoldDB" id="A0A170ZA99"/>
<feature type="chain" id="PRO_5007904990" evidence="1">
    <location>
        <begin position="19"/>
        <end position="423"/>
    </location>
</feature>
<dbReference type="EMBL" id="BDCR01000002">
    <property type="protein sequence ID" value="GAT62462.1"/>
    <property type="molecule type" value="Genomic_DNA"/>
</dbReference>
<evidence type="ECO:0000313" key="3">
    <source>
        <dbReference type="EMBL" id="GAT62462.1"/>
    </source>
</evidence>
<keyword evidence="1" id="KW-0732">Signal</keyword>